<dbReference type="InterPro" id="IPR006197">
    <property type="entry name" value="Peptidase_S24_LexA"/>
</dbReference>
<comment type="similarity">
    <text evidence="1 12">Belongs to the peptidase S24 family.</text>
</comment>
<evidence type="ECO:0000313" key="15">
    <source>
        <dbReference type="Proteomes" id="UP000248555"/>
    </source>
</evidence>
<sequence length="218" mass="24284">MIDRDLPLKQTISENIKRLMKERGWTQLKTSEVSGISKSTLSDYINCKTLINPGNVEKLAKAFNVKKSDIDPSFNMESTGDLKRKSAALKFTKLPIVGAISCGDGILAYQEIEGYEDVPSSWLNGGEYFFLRAKGDSMIGARIMDGDLLLIRQQDDVENGEIAAVLIEGDAVLKRVYKTNGTVILQSENPKYPPIVLQKNNMKDIRIIGKLKKVVLNF</sequence>
<protein>
    <submittedName>
        <fullName evidence="14">Repressor LexA</fullName>
    </submittedName>
</protein>
<evidence type="ECO:0000256" key="12">
    <source>
        <dbReference type="RuleBase" id="RU003991"/>
    </source>
</evidence>
<dbReference type="SUPFAM" id="SSF47413">
    <property type="entry name" value="lambda repressor-like DNA-binding domains"/>
    <property type="match status" value="1"/>
</dbReference>
<evidence type="ECO:0000256" key="1">
    <source>
        <dbReference type="ARBA" id="ARBA00007484"/>
    </source>
</evidence>
<accession>A0A327YLA0</accession>
<dbReference type="AlphaFoldDB" id="A0A327YLA0"/>
<dbReference type="PROSITE" id="PS50943">
    <property type="entry name" value="HTH_CROC1"/>
    <property type="match status" value="1"/>
</dbReference>
<dbReference type="GO" id="GO:0006281">
    <property type="term" value="P:DNA repair"/>
    <property type="evidence" value="ECO:0007669"/>
    <property type="project" value="UniProtKB-KW"/>
</dbReference>
<evidence type="ECO:0000259" key="13">
    <source>
        <dbReference type="PROSITE" id="PS50943"/>
    </source>
</evidence>
<evidence type="ECO:0000256" key="8">
    <source>
        <dbReference type="ARBA" id="ARBA00023125"/>
    </source>
</evidence>
<dbReference type="InterPro" id="IPR006200">
    <property type="entry name" value="LexA"/>
</dbReference>
<keyword evidence="15" id="KW-1185">Reference proteome</keyword>
<keyword evidence="11" id="KW-0742">SOS response</keyword>
<keyword evidence="2" id="KW-0678">Repressor</keyword>
<dbReference type="InterPro" id="IPR001387">
    <property type="entry name" value="Cro/C1-type_HTH"/>
</dbReference>
<dbReference type="InterPro" id="IPR010982">
    <property type="entry name" value="Lambda_DNA-bd_dom_sf"/>
</dbReference>
<gene>
    <name evidence="14" type="ORF">B0I26_10359</name>
</gene>
<dbReference type="GO" id="GO:0045892">
    <property type="term" value="P:negative regulation of DNA-templated transcription"/>
    <property type="evidence" value="ECO:0007669"/>
    <property type="project" value="InterPro"/>
</dbReference>
<dbReference type="InterPro" id="IPR050077">
    <property type="entry name" value="LexA_repressor"/>
</dbReference>
<evidence type="ECO:0000256" key="3">
    <source>
        <dbReference type="ARBA" id="ARBA00022705"/>
    </source>
</evidence>
<dbReference type="PANTHER" id="PTHR33516">
    <property type="entry name" value="LEXA REPRESSOR"/>
    <property type="match status" value="1"/>
</dbReference>
<dbReference type="Pfam" id="PF00717">
    <property type="entry name" value="Peptidase_S24"/>
    <property type="match status" value="1"/>
</dbReference>
<dbReference type="PANTHER" id="PTHR33516:SF2">
    <property type="entry name" value="LEXA REPRESSOR-RELATED"/>
    <property type="match status" value="1"/>
</dbReference>
<dbReference type="RefSeq" id="WP_111644378.1">
    <property type="nucleotide sequence ID" value="NZ_QLMH01000003.1"/>
</dbReference>
<dbReference type="OrthoDB" id="194368at2"/>
<dbReference type="GO" id="GO:0006260">
    <property type="term" value="P:DNA replication"/>
    <property type="evidence" value="ECO:0007669"/>
    <property type="project" value="UniProtKB-KW"/>
</dbReference>
<evidence type="ECO:0000256" key="10">
    <source>
        <dbReference type="ARBA" id="ARBA00023204"/>
    </source>
</evidence>
<dbReference type="Proteomes" id="UP000248555">
    <property type="component" value="Unassembled WGS sequence"/>
</dbReference>
<evidence type="ECO:0000313" key="14">
    <source>
        <dbReference type="EMBL" id="RAK21107.1"/>
    </source>
</evidence>
<keyword evidence="10" id="KW-0234">DNA repair</keyword>
<dbReference type="Pfam" id="PF01381">
    <property type="entry name" value="HTH_3"/>
    <property type="match status" value="1"/>
</dbReference>
<dbReference type="SUPFAM" id="SSF51306">
    <property type="entry name" value="LexA/Signal peptidase"/>
    <property type="match status" value="1"/>
</dbReference>
<evidence type="ECO:0000256" key="9">
    <source>
        <dbReference type="ARBA" id="ARBA00023163"/>
    </source>
</evidence>
<evidence type="ECO:0000256" key="4">
    <source>
        <dbReference type="ARBA" id="ARBA00022763"/>
    </source>
</evidence>
<dbReference type="GO" id="GO:0004252">
    <property type="term" value="F:serine-type endopeptidase activity"/>
    <property type="evidence" value="ECO:0007669"/>
    <property type="project" value="InterPro"/>
</dbReference>
<keyword evidence="7" id="KW-0805">Transcription regulation</keyword>
<reference evidence="14 15" key="1">
    <citation type="submission" date="2018-06" db="EMBL/GenBank/DDBJ databases">
        <title>Genomic Encyclopedia of Type Strains, Phase III (KMG-III): the genomes of soil and plant-associated and newly described type strains.</title>
        <authorList>
            <person name="Whitman W."/>
        </authorList>
    </citation>
    <scope>NUCLEOTIDE SEQUENCE [LARGE SCALE GENOMIC DNA]</scope>
    <source>
        <strain evidence="14 15">CGMCC 1.8979</strain>
    </source>
</reference>
<dbReference type="SMART" id="SM00530">
    <property type="entry name" value="HTH_XRE"/>
    <property type="match status" value="1"/>
</dbReference>
<name>A0A327YLA0_9BACL</name>
<dbReference type="CDD" id="cd06529">
    <property type="entry name" value="S24_LexA-like"/>
    <property type="match status" value="1"/>
</dbReference>
<keyword evidence="5 12" id="KW-0378">Hydrolase</keyword>
<dbReference type="InterPro" id="IPR015927">
    <property type="entry name" value="Peptidase_S24_S26A/B/C"/>
</dbReference>
<comment type="caution">
    <text evidence="14">The sequence shown here is derived from an EMBL/GenBank/DDBJ whole genome shotgun (WGS) entry which is preliminary data.</text>
</comment>
<keyword evidence="9" id="KW-0804">Transcription</keyword>
<dbReference type="GO" id="GO:0009432">
    <property type="term" value="P:SOS response"/>
    <property type="evidence" value="ECO:0007669"/>
    <property type="project" value="UniProtKB-KW"/>
</dbReference>
<evidence type="ECO:0000256" key="6">
    <source>
        <dbReference type="ARBA" id="ARBA00022813"/>
    </source>
</evidence>
<dbReference type="InterPro" id="IPR039418">
    <property type="entry name" value="LexA-like"/>
</dbReference>
<dbReference type="PRINTS" id="PR00726">
    <property type="entry name" value="LEXASERPTASE"/>
</dbReference>
<dbReference type="GO" id="GO:0003677">
    <property type="term" value="F:DNA binding"/>
    <property type="evidence" value="ECO:0007669"/>
    <property type="project" value="UniProtKB-KW"/>
</dbReference>
<dbReference type="Gene3D" id="2.10.109.10">
    <property type="entry name" value="Umud Fragment, subunit A"/>
    <property type="match status" value="1"/>
</dbReference>
<keyword evidence="4" id="KW-0227">DNA damage</keyword>
<evidence type="ECO:0000256" key="2">
    <source>
        <dbReference type="ARBA" id="ARBA00022491"/>
    </source>
</evidence>
<dbReference type="Gene3D" id="1.10.260.40">
    <property type="entry name" value="lambda repressor-like DNA-binding domains"/>
    <property type="match status" value="1"/>
</dbReference>
<dbReference type="EMBL" id="QLMH01000003">
    <property type="protein sequence ID" value="RAK21107.1"/>
    <property type="molecule type" value="Genomic_DNA"/>
</dbReference>
<dbReference type="InterPro" id="IPR036286">
    <property type="entry name" value="LexA/Signal_pep-like_sf"/>
</dbReference>
<dbReference type="CDD" id="cd00093">
    <property type="entry name" value="HTH_XRE"/>
    <property type="match status" value="1"/>
</dbReference>
<keyword evidence="3" id="KW-0235">DNA replication</keyword>
<evidence type="ECO:0000256" key="11">
    <source>
        <dbReference type="ARBA" id="ARBA00023236"/>
    </source>
</evidence>
<keyword evidence="8" id="KW-0238">DNA-binding</keyword>
<organism evidence="14 15">
    <name type="scientific">Paranoxybacillus vitaminiphilus</name>
    <dbReference type="NCBI Taxonomy" id="581036"/>
    <lineage>
        <taxon>Bacteria</taxon>
        <taxon>Bacillati</taxon>
        <taxon>Bacillota</taxon>
        <taxon>Bacilli</taxon>
        <taxon>Bacillales</taxon>
        <taxon>Anoxybacillaceae</taxon>
        <taxon>Paranoxybacillus</taxon>
    </lineage>
</organism>
<dbReference type="NCBIfam" id="TIGR00498">
    <property type="entry name" value="lexA"/>
    <property type="match status" value="1"/>
</dbReference>
<evidence type="ECO:0000256" key="7">
    <source>
        <dbReference type="ARBA" id="ARBA00023015"/>
    </source>
</evidence>
<proteinExistence type="inferred from homology"/>
<evidence type="ECO:0000256" key="5">
    <source>
        <dbReference type="ARBA" id="ARBA00022801"/>
    </source>
</evidence>
<feature type="domain" description="HTH cro/C1-type" evidence="13">
    <location>
        <begin position="16"/>
        <end position="70"/>
    </location>
</feature>
<keyword evidence="6 12" id="KW-0068">Autocatalytic cleavage</keyword>